<keyword evidence="3" id="KW-1185">Reference proteome</keyword>
<evidence type="ECO:0000313" key="3">
    <source>
        <dbReference type="Proteomes" id="UP000007799"/>
    </source>
</evidence>
<protein>
    <submittedName>
        <fullName evidence="2">Uncharacterized protein</fullName>
    </submittedName>
</protein>
<dbReference type="RefSeq" id="XP_004990779.1">
    <property type="nucleotide sequence ID" value="XM_004990722.1"/>
</dbReference>
<gene>
    <name evidence="2" type="ORF">PTSG_07280</name>
</gene>
<proteinExistence type="predicted"/>
<dbReference type="AlphaFoldDB" id="F2UIZ1"/>
<organism evidence="3">
    <name type="scientific">Salpingoeca rosetta (strain ATCC 50818 / BSB-021)</name>
    <dbReference type="NCBI Taxonomy" id="946362"/>
    <lineage>
        <taxon>Eukaryota</taxon>
        <taxon>Choanoflagellata</taxon>
        <taxon>Craspedida</taxon>
        <taxon>Salpingoecidae</taxon>
        <taxon>Salpingoeca</taxon>
    </lineage>
</organism>
<feature type="compositionally biased region" description="Low complexity" evidence="1">
    <location>
        <begin position="286"/>
        <end position="301"/>
    </location>
</feature>
<sequence>MSGMMNKGGRIVEQPRDLMRAQVAMRPHVLSEQWRQKNPNAASTSMPLNAYVAEWQWHTGTISAQANAEPVRVTKGFQDTATNGIAAGEILLLHAKVKDRNMMCQDVYGHRFVISLACKAPFVKLAVNLGIAPKEWSKQLPVLSRDPHPRPITSFLKRDGTLDEPIAVALASEVTNRGVAKANCIVFLSVNNDAIVVCSSQREPQHAASSPSLIALPLDADVRVCAVPPSEAHHEYDVSWGTDYDVTVGAVSDSDLRRIGHRIHSDAQLSINSRIQAATKRRPRARQQQQQQQSPSGPRRASSSEDVSRRPRWSLFGGDRDGGDGGGVDGRTRGKKKNKKGARSGGDQFPLRSYPSAGQLQSGGQAGRVIALPPPSSSSSHHHHHHHHQAAPLASPSSAPMRGLPPSNTNNHWGDDDDDDDDYVRPVPLAGRYASADDLLTSDGYMAPQHLPRGEAEEVYSVANINTSGVDPFKYNKTAHAHANSSTSNSTSNSRSQRAVPPPASSRVGGGDVAAAVGGVAPPPPPASRAAVPPTLPKRTHQQQQQQQQQGGGDEEEFGFGAGTMDLNSQWRCQ</sequence>
<dbReference type="InParanoid" id="F2UIZ1"/>
<accession>F2UIZ1</accession>
<evidence type="ECO:0000313" key="2">
    <source>
        <dbReference type="EMBL" id="EGD76939.1"/>
    </source>
</evidence>
<feature type="compositionally biased region" description="Basic residues" evidence="1">
    <location>
        <begin position="333"/>
        <end position="342"/>
    </location>
</feature>
<reference evidence="2" key="1">
    <citation type="submission" date="2009-08" db="EMBL/GenBank/DDBJ databases">
        <title>Annotation of Salpingoeca rosetta.</title>
        <authorList>
            <consortium name="The Broad Institute Genome Sequencing Platform"/>
            <person name="Russ C."/>
            <person name="Cuomo C."/>
            <person name="Burger G."/>
            <person name="Gray M.W."/>
            <person name="Holland P.W.H."/>
            <person name="King N."/>
            <person name="Lang F.B.F."/>
            <person name="Roger A.J."/>
            <person name="Ruiz-Trillo I."/>
            <person name="Young S.K."/>
            <person name="Zeng Q."/>
            <person name="Gargeya S."/>
            <person name="Alvarado L."/>
            <person name="Berlin A."/>
            <person name="Chapman S.B."/>
            <person name="Chen Z."/>
            <person name="Freedman E."/>
            <person name="Gellesch M."/>
            <person name="Goldberg J."/>
            <person name="Griggs A."/>
            <person name="Gujja S."/>
            <person name="Heilman E."/>
            <person name="Heiman D."/>
            <person name="Howarth C."/>
            <person name="Mehta T."/>
            <person name="Neiman D."/>
            <person name="Pearson M."/>
            <person name="Roberts A."/>
            <person name="Saif S."/>
            <person name="Shea T."/>
            <person name="Shenoy N."/>
            <person name="Sisk P."/>
            <person name="Stolte C."/>
            <person name="Sykes S."/>
            <person name="White J."/>
            <person name="Yandava C."/>
            <person name="Haas B."/>
            <person name="Nusbaum C."/>
            <person name="Birren B."/>
        </authorList>
    </citation>
    <scope>NUCLEOTIDE SEQUENCE [LARGE SCALE GENOMIC DNA]</scope>
    <source>
        <strain evidence="2">ATCC 50818</strain>
    </source>
</reference>
<name>F2UIZ1_SALR5</name>
<dbReference type="GeneID" id="16071340"/>
<evidence type="ECO:0000256" key="1">
    <source>
        <dbReference type="SAM" id="MobiDB-lite"/>
    </source>
</evidence>
<feature type="compositionally biased region" description="Basic residues" evidence="1">
    <location>
        <begin position="380"/>
        <end position="389"/>
    </location>
</feature>
<feature type="compositionally biased region" description="Low complexity" evidence="1">
    <location>
        <begin position="481"/>
        <end position="494"/>
    </location>
</feature>
<feature type="region of interest" description="Disordered" evidence="1">
    <location>
        <begin position="270"/>
        <end position="439"/>
    </location>
</feature>
<feature type="compositionally biased region" description="Low complexity" evidence="1">
    <location>
        <begin position="390"/>
        <end position="400"/>
    </location>
</feature>
<feature type="region of interest" description="Disordered" evidence="1">
    <location>
        <begin position="479"/>
        <end position="574"/>
    </location>
</feature>
<dbReference type="EMBL" id="GL832976">
    <property type="protein sequence ID" value="EGD76939.1"/>
    <property type="molecule type" value="Genomic_DNA"/>
</dbReference>
<dbReference type="KEGG" id="sre:PTSG_07280"/>
<dbReference type="Proteomes" id="UP000007799">
    <property type="component" value="Unassembled WGS sequence"/>
</dbReference>